<dbReference type="Gene3D" id="3.40.640.10">
    <property type="entry name" value="Type I PLP-dependent aspartate aminotransferase-like (Major domain)"/>
    <property type="match status" value="1"/>
</dbReference>
<gene>
    <name evidence="4" type="primary">kynU</name>
    <name evidence="8" type="ORF">CBP34_04740</name>
</gene>
<keyword evidence="1 4" id="KW-0662">Pyridine nucleotide biosynthesis</keyword>
<evidence type="ECO:0000256" key="1">
    <source>
        <dbReference type="ARBA" id="ARBA00022642"/>
    </source>
</evidence>
<evidence type="ECO:0000256" key="5">
    <source>
        <dbReference type="NCBIfam" id="TIGR01814"/>
    </source>
</evidence>
<dbReference type="Pfam" id="PF00266">
    <property type="entry name" value="Aminotran_5"/>
    <property type="match status" value="1"/>
</dbReference>
<comment type="cofactor">
    <cofactor evidence="4 6">
        <name>pyridoxal 5'-phosphate</name>
        <dbReference type="ChEBI" id="CHEBI:597326"/>
    </cofactor>
</comment>
<feature type="binding site" evidence="4">
    <location>
        <position position="170"/>
    </location>
    <ligand>
        <name>pyridoxal 5'-phosphate</name>
        <dbReference type="ChEBI" id="CHEBI:597326"/>
    </ligand>
</feature>
<evidence type="ECO:0000256" key="2">
    <source>
        <dbReference type="ARBA" id="ARBA00022801"/>
    </source>
</evidence>
<comment type="similarity">
    <text evidence="4 6">Belongs to the kynureninase family.</text>
</comment>
<evidence type="ECO:0000256" key="6">
    <source>
        <dbReference type="PIRNR" id="PIRNR038800"/>
    </source>
</evidence>
<protein>
    <recommendedName>
        <fullName evidence="4 5">Kynureninase</fullName>
        <ecNumber evidence="4 5">3.7.1.3</ecNumber>
    </recommendedName>
    <alternativeName>
        <fullName evidence="4">L-kynurenine hydrolase</fullName>
    </alternativeName>
</protein>
<feature type="binding site" evidence="4">
    <location>
        <position position="202"/>
    </location>
    <ligand>
        <name>pyridoxal 5'-phosphate</name>
        <dbReference type="ChEBI" id="CHEBI:597326"/>
    </ligand>
</feature>
<accession>A0A240U113</accession>
<feature type="binding site" evidence="4">
    <location>
        <position position="99"/>
    </location>
    <ligand>
        <name>pyridoxal 5'-phosphate</name>
        <dbReference type="ChEBI" id="CHEBI:597326"/>
    </ligand>
</feature>
<dbReference type="GO" id="GO:0005737">
    <property type="term" value="C:cytoplasm"/>
    <property type="evidence" value="ECO:0007669"/>
    <property type="project" value="UniProtKB-UniRule"/>
</dbReference>
<dbReference type="InterPro" id="IPR015422">
    <property type="entry name" value="PyrdxlP-dep_Trfase_small"/>
</dbReference>
<dbReference type="GO" id="GO:0019805">
    <property type="term" value="P:quinolinate biosynthetic process"/>
    <property type="evidence" value="ECO:0007669"/>
    <property type="project" value="UniProtKB-UniRule"/>
</dbReference>
<dbReference type="GO" id="GO:0043420">
    <property type="term" value="P:anthranilate metabolic process"/>
    <property type="evidence" value="ECO:0007669"/>
    <property type="project" value="TreeGrafter"/>
</dbReference>
<evidence type="ECO:0000313" key="8">
    <source>
        <dbReference type="EMBL" id="ART51114.1"/>
    </source>
</evidence>
<dbReference type="GO" id="GO:0030429">
    <property type="term" value="F:kynureninase activity"/>
    <property type="evidence" value="ECO:0007669"/>
    <property type="project" value="UniProtKB-UniRule"/>
</dbReference>
<dbReference type="Proteomes" id="UP000194432">
    <property type="component" value="Chromosome 1"/>
</dbReference>
<evidence type="ECO:0000256" key="3">
    <source>
        <dbReference type="ARBA" id="ARBA00022898"/>
    </source>
</evidence>
<sequence>MTTTLQDCRALDAQDPLAPLRAHFTLPPGVIYLDGNSLGVAPKATAARVADVVTREWGTDLIQSWNTASWFDLPQRLGNQLAPLIGAGQNEVVCTDSTSINLYKVLSAALNIAREDSPARRRIVSERSNFPTDLYIAEGLCKERGLELLLVEPDDISAALTSDVAVLMLTHVNYRTGAMHDMAAITAAAHAQGILCVWDLAHSAGAVPVDLNGADADFSIGCGYKYLNGGPGAPAFAWVHPRHATRPDLKFMQPLSGWWGHAAPFAFTPDYQPAPGIMRYLCGTQPIISLSALQCGLDVFTAAEALGGMAALRTKSLALTDLFITLVEERCAGHGLGLATPREHARRGSQVCLTREYGPHAPPLRGSLPPEGAVTALGRPVAGDSGAYAIVQALIARGVIGDFRKGDGGNGPHKDILRFGFTPLYIGFEDVWNAVEHLRQVLDTAEWQRPEFNRQHAVT</sequence>
<keyword evidence="2 4" id="KW-0378">Hydrolase</keyword>
<dbReference type="FunFam" id="3.40.640.10:FF:000107">
    <property type="entry name" value="Kynureninase"/>
    <property type="match status" value="1"/>
</dbReference>
<dbReference type="Pfam" id="PF22580">
    <property type="entry name" value="KYNU_C"/>
    <property type="match status" value="2"/>
</dbReference>
<dbReference type="GO" id="GO:0030170">
    <property type="term" value="F:pyridoxal phosphate binding"/>
    <property type="evidence" value="ECO:0007669"/>
    <property type="project" value="UniProtKB-UniRule"/>
</dbReference>
<dbReference type="GO" id="GO:0009435">
    <property type="term" value="P:NAD+ biosynthetic process"/>
    <property type="evidence" value="ECO:0007669"/>
    <property type="project" value="UniProtKB-UniRule"/>
</dbReference>
<feature type="domain" description="Aminotransferase class V" evidence="7">
    <location>
        <begin position="79"/>
        <end position="300"/>
    </location>
</feature>
<comment type="pathway">
    <text evidence="4 6">Amino-acid degradation; L-kynurenine degradation; L-alanine and anthranilate from L-kynurenine: step 1/1.</text>
</comment>
<dbReference type="EMBL" id="CP021361">
    <property type="protein sequence ID" value="ART51114.1"/>
    <property type="molecule type" value="Genomic_DNA"/>
</dbReference>
<reference evidence="8 9" key="1">
    <citation type="submission" date="2017-05" db="EMBL/GenBank/DDBJ databases">
        <title>Polyphasic characterization of four soil-derived phenanthrene-degrading Acidovorax strains and proposal of Acidovorax phenanthrenivorans sp. nov.</title>
        <authorList>
            <person name="Singleton D.R."/>
            <person name="Lee J."/>
            <person name="Dickey A.N."/>
            <person name="Stroud A."/>
            <person name="Scholl E.H."/>
            <person name="Wright F.A."/>
            <person name="Aitken M.D."/>
        </authorList>
    </citation>
    <scope>NUCLEOTIDE SEQUENCE [LARGE SCALE GENOMIC DNA]</scope>
    <source>
        <strain evidence="8">NA3</strain>
    </source>
</reference>
<comment type="function">
    <text evidence="4 6">Catalyzes the cleavage of L-kynurenine (L-Kyn) and L-3-hydroxykynurenine (L-3OHKyn) into anthranilic acid (AA) and 3-hydroxyanthranilic acid (3-OHAA), respectively.</text>
</comment>
<dbReference type="GO" id="GO:0019441">
    <property type="term" value="P:L-tryptophan catabolic process to kynurenine"/>
    <property type="evidence" value="ECO:0007669"/>
    <property type="project" value="TreeGrafter"/>
</dbReference>
<dbReference type="PIRSF" id="PIRSF038800">
    <property type="entry name" value="KYNU"/>
    <property type="match status" value="1"/>
</dbReference>
<dbReference type="InterPro" id="IPR000192">
    <property type="entry name" value="Aminotrans_V_dom"/>
</dbReference>
<dbReference type="KEGG" id="acin:CBP34_04740"/>
<dbReference type="InterPro" id="IPR010111">
    <property type="entry name" value="Kynureninase"/>
</dbReference>
<name>A0A240U113_9BURK</name>
<comment type="pathway">
    <text evidence="4 6">Cofactor biosynthesis; NAD(+) biosynthesis; quinolinate from L-kynurenine: step 2/3.</text>
</comment>
<dbReference type="NCBIfam" id="TIGR01814">
    <property type="entry name" value="kynureninase"/>
    <property type="match status" value="1"/>
</dbReference>
<evidence type="ECO:0000256" key="4">
    <source>
        <dbReference type="HAMAP-Rule" id="MF_01970"/>
    </source>
</evidence>
<dbReference type="RefSeq" id="WP_094097455.1">
    <property type="nucleotide sequence ID" value="NZ_CP021361.1"/>
</dbReference>
<evidence type="ECO:0000259" key="7">
    <source>
        <dbReference type="Pfam" id="PF00266"/>
    </source>
</evidence>
<keyword evidence="9" id="KW-1185">Reference proteome</keyword>
<dbReference type="EC" id="3.7.1.3" evidence="4 5"/>
<dbReference type="AlphaFoldDB" id="A0A240U113"/>
<feature type="binding site" evidence="4">
    <location>
        <begin position="130"/>
        <end position="133"/>
    </location>
    <ligand>
        <name>pyridoxal 5'-phosphate</name>
        <dbReference type="ChEBI" id="CHEBI:597326"/>
    </ligand>
</feature>
<feature type="binding site" evidence="4">
    <location>
        <position position="98"/>
    </location>
    <ligand>
        <name>pyridoxal 5'-phosphate</name>
        <dbReference type="ChEBI" id="CHEBI:597326"/>
    </ligand>
</feature>
<dbReference type="HAMAP" id="MF_01970">
    <property type="entry name" value="Kynureninase"/>
    <property type="match status" value="1"/>
</dbReference>
<feature type="binding site" evidence="4">
    <location>
        <position position="258"/>
    </location>
    <ligand>
        <name>pyridoxal 5'-phosphate</name>
        <dbReference type="ChEBI" id="CHEBI:597326"/>
    </ligand>
</feature>
<comment type="subunit">
    <text evidence="4 6">Homodimer.</text>
</comment>
<dbReference type="UniPathway" id="UPA00334">
    <property type="reaction ID" value="UER00455"/>
</dbReference>
<feature type="binding site" evidence="4">
    <location>
        <position position="199"/>
    </location>
    <ligand>
        <name>pyridoxal 5'-phosphate</name>
        <dbReference type="ChEBI" id="CHEBI:597326"/>
    </ligand>
</feature>
<keyword evidence="3 4" id="KW-0663">Pyridoxal phosphate</keyword>
<evidence type="ECO:0000313" key="9">
    <source>
        <dbReference type="Proteomes" id="UP000194432"/>
    </source>
</evidence>
<comment type="catalytic activity">
    <reaction evidence="4 6">
        <text>L-kynurenine + H2O = anthranilate + L-alanine + H(+)</text>
        <dbReference type="Rhea" id="RHEA:16813"/>
        <dbReference type="ChEBI" id="CHEBI:15377"/>
        <dbReference type="ChEBI" id="CHEBI:15378"/>
        <dbReference type="ChEBI" id="CHEBI:16567"/>
        <dbReference type="ChEBI" id="CHEBI:57959"/>
        <dbReference type="ChEBI" id="CHEBI:57972"/>
        <dbReference type="EC" id="3.7.1.3"/>
    </reaction>
</comment>
<dbReference type="PANTHER" id="PTHR14084:SF0">
    <property type="entry name" value="KYNURENINASE"/>
    <property type="match status" value="1"/>
</dbReference>
<organism evidence="8 9">
    <name type="scientific">Acidovorax carolinensis</name>
    <dbReference type="NCBI Taxonomy" id="553814"/>
    <lineage>
        <taxon>Bacteria</taxon>
        <taxon>Pseudomonadati</taxon>
        <taxon>Pseudomonadota</taxon>
        <taxon>Betaproteobacteria</taxon>
        <taxon>Burkholderiales</taxon>
        <taxon>Comamonadaceae</taxon>
        <taxon>Acidovorax</taxon>
    </lineage>
</organism>
<dbReference type="PANTHER" id="PTHR14084">
    <property type="entry name" value="KYNURENINASE"/>
    <property type="match status" value="1"/>
</dbReference>
<feature type="binding site" evidence="4">
    <location>
        <position position="224"/>
    </location>
    <ligand>
        <name>pyridoxal 5'-phosphate</name>
        <dbReference type="ChEBI" id="CHEBI:597326"/>
    </ligand>
</feature>
<dbReference type="UniPathway" id="UPA00253">
    <property type="reaction ID" value="UER00329"/>
</dbReference>
<comment type="catalytic activity">
    <reaction evidence="6">
        <text>3-hydroxy-L-kynurenine + H2O = 3-hydroxyanthranilate + L-alanine + H(+)</text>
        <dbReference type="Rhea" id="RHEA:25143"/>
        <dbReference type="ChEBI" id="CHEBI:15377"/>
        <dbReference type="ChEBI" id="CHEBI:15378"/>
        <dbReference type="ChEBI" id="CHEBI:36559"/>
        <dbReference type="ChEBI" id="CHEBI:57972"/>
        <dbReference type="ChEBI" id="CHEBI:58125"/>
        <dbReference type="EC" id="3.7.1.3"/>
    </reaction>
</comment>
<dbReference type="SUPFAM" id="SSF53383">
    <property type="entry name" value="PLP-dependent transferases"/>
    <property type="match status" value="1"/>
</dbReference>
<dbReference type="GO" id="GO:0097053">
    <property type="term" value="P:L-kynurenine catabolic process"/>
    <property type="evidence" value="ECO:0007669"/>
    <property type="project" value="UniProtKB-UniRule"/>
</dbReference>
<dbReference type="Gene3D" id="3.90.1150.10">
    <property type="entry name" value="Aspartate Aminotransferase, domain 1"/>
    <property type="match status" value="1"/>
</dbReference>
<feature type="binding site" evidence="4">
    <location>
        <position position="284"/>
    </location>
    <ligand>
        <name>pyridoxal 5'-phosphate</name>
        <dbReference type="ChEBI" id="CHEBI:597326"/>
    </ligand>
</feature>
<dbReference type="InterPro" id="IPR015421">
    <property type="entry name" value="PyrdxlP-dep_Trfase_major"/>
</dbReference>
<dbReference type="InterPro" id="IPR015424">
    <property type="entry name" value="PyrdxlP-dep_Trfase"/>
</dbReference>
<feature type="modified residue" description="N6-(pyridoxal phosphate)lysine" evidence="4">
    <location>
        <position position="225"/>
    </location>
</feature>
<proteinExistence type="inferred from homology"/>